<dbReference type="AlphaFoldDB" id="A0A9W5YRF7"/>
<dbReference type="Proteomes" id="UP001143548">
    <property type="component" value="Unassembled WGS sequence"/>
</dbReference>
<organism evidence="2 3">
    <name type="scientific">Aspergillus brasiliensis</name>
    <dbReference type="NCBI Taxonomy" id="319629"/>
    <lineage>
        <taxon>Eukaryota</taxon>
        <taxon>Fungi</taxon>
        <taxon>Dikarya</taxon>
        <taxon>Ascomycota</taxon>
        <taxon>Pezizomycotina</taxon>
        <taxon>Eurotiomycetes</taxon>
        <taxon>Eurotiomycetidae</taxon>
        <taxon>Eurotiales</taxon>
        <taxon>Aspergillaceae</taxon>
        <taxon>Aspergillus</taxon>
        <taxon>Aspergillus subgen. Circumdati</taxon>
    </lineage>
</organism>
<evidence type="ECO:0000313" key="3">
    <source>
        <dbReference type="Proteomes" id="UP001143548"/>
    </source>
</evidence>
<evidence type="ECO:0000313" key="2">
    <source>
        <dbReference type="EMBL" id="GKZ20701.1"/>
    </source>
</evidence>
<accession>A0A9W5YRF7</accession>
<sequence length="81" mass="8541">MIGDALGQAPDSSLYPSPPRGQPLEDGLYAWSVAELHVVNMSLAGEAIPCLKGLLLRVLAVNLPSQIQSSRPLPTGAKLLH</sequence>
<evidence type="ECO:0000256" key="1">
    <source>
        <dbReference type="SAM" id="MobiDB-lite"/>
    </source>
</evidence>
<reference evidence="2" key="1">
    <citation type="submission" date="2022-07" db="EMBL/GenBank/DDBJ databases">
        <title>Taxonomy of Aspergillus series Nigri: significant species reduction supported by multi-species coalescent approaches.</title>
        <authorList>
            <person name="Bian C."/>
            <person name="Kusuya Y."/>
            <person name="Sklenar F."/>
            <person name="D'hooge E."/>
            <person name="Yaguchi T."/>
            <person name="Takahashi H."/>
            <person name="Hubka V."/>
        </authorList>
    </citation>
    <scope>NUCLEOTIDE SEQUENCE</scope>
    <source>
        <strain evidence="2">CBS 733.88</strain>
    </source>
</reference>
<proteinExistence type="predicted"/>
<protein>
    <submittedName>
        <fullName evidence="2">Uncharacterized protein</fullName>
    </submittedName>
</protein>
<feature type="region of interest" description="Disordered" evidence="1">
    <location>
        <begin position="1"/>
        <end position="20"/>
    </location>
</feature>
<gene>
    <name evidence="2" type="ORF">AbraCBS73388_006305</name>
</gene>
<dbReference type="EMBL" id="BROQ01000031">
    <property type="protein sequence ID" value="GKZ20701.1"/>
    <property type="molecule type" value="Genomic_DNA"/>
</dbReference>
<comment type="caution">
    <text evidence="2">The sequence shown here is derived from an EMBL/GenBank/DDBJ whole genome shotgun (WGS) entry which is preliminary data.</text>
</comment>
<name>A0A9W5YRF7_9EURO</name>